<evidence type="ECO:0000313" key="1">
    <source>
        <dbReference type="EMBL" id="CEJ74257.1"/>
    </source>
</evidence>
<reference evidence="1 2" key="1">
    <citation type="submission" date="2014-11" db="EMBL/GenBank/DDBJ databases">
        <authorList>
            <person name="Aslett M.A."/>
            <person name="De Silva N."/>
        </authorList>
    </citation>
    <scope>NUCLEOTIDE SEQUENCE [LARGE SCALE GENOMIC DNA]</scope>
    <source>
        <strain evidence="1 2">ATCC9714</strain>
    </source>
</reference>
<dbReference type="RefSeq" id="WP_021125802.1">
    <property type="nucleotide sequence ID" value="NZ_CDNJ01000003.1"/>
</dbReference>
<proteinExistence type="predicted"/>
<accession>A0ABP1XX56</accession>
<sequence>MQEIIKTNNEEVVRISSREVADMMEYSRHGDLLEKIDSINKVFENGKIRSQNYWVESTYKTEGNNKTYREFLISKKGCEFISNKSTGDRGKQGRS</sequence>
<dbReference type="EMBL" id="LN679998">
    <property type="protein sequence ID" value="CEJ74257.1"/>
    <property type="molecule type" value="Genomic_DNA"/>
</dbReference>
<organism evidence="1 2">
    <name type="scientific">Paraclostridium sordellii</name>
    <name type="common">Clostridium sordellii</name>
    <dbReference type="NCBI Taxonomy" id="1505"/>
    <lineage>
        <taxon>Bacteria</taxon>
        <taxon>Bacillati</taxon>
        <taxon>Bacillota</taxon>
        <taxon>Clostridia</taxon>
        <taxon>Peptostreptococcales</taxon>
        <taxon>Peptostreptococcaceae</taxon>
        <taxon>Paraclostridium</taxon>
    </lineage>
</organism>
<keyword evidence="2" id="KW-1185">Reference proteome</keyword>
<evidence type="ECO:0000313" key="2">
    <source>
        <dbReference type="Proteomes" id="UP000032811"/>
    </source>
</evidence>
<dbReference type="GeneID" id="97537980"/>
<protein>
    <submittedName>
        <fullName evidence="1">Uncharacterized protein</fullName>
    </submittedName>
</protein>
<name>A0ABP1XX56_PARSO</name>
<dbReference type="InterPro" id="IPR014054">
    <property type="entry name" value="Phage_regulatory_Rha"/>
</dbReference>
<dbReference type="Proteomes" id="UP000032811">
    <property type="component" value="Chromosome 1"/>
</dbReference>
<dbReference type="Pfam" id="PF09669">
    <property type="entry name" value="Phage_pRha"/>
    <property type="match status" value="1"/>
</dbReference>
<gene>
    <name evidence="1" type="ORF">ATCC9714_21451</name>
</gene>